<evidence type="ECO:0000256" key="14">
    <source>
        <dbReference type="SAM" id="MobiDB-lite"/>
    </source>
</evidence>
<evidence type="ECO:0000256" key="9">
    <source>
        <dbReference type="ARBA" id="ARBA00023157"/>
    </source>
</evidence>
<dbReference type="SMART" id="SM00406">
    <property type="entry name" value="IGv"/>
    <property type="match status" value="1"/>
</dbReference>
<sequence length="435" mass="45880">MEIVKENGTHCSAENDGEVAGTSVGVEPFDLLSLLPLPLPLSLSPSPPLCPPLPPLSLLFSLSCPSLSLSSLSSFPLSSSPSLSLSLSLLSLSPLLSPLPSPSPLSLLSPPLSLSSLSSSPLSPPSSLPLLSPLSPPLLSPPLLSSSPLPPLPLLSSSSSPPSSLSPLSSLSSLPSLSSSLPSSSSLLPLPPLSPLSLSPSPPLSPSLSPPSLSAAPQSEAIWVYTGWERHALVGSEVRLSCSFFSWRWLSDDVTFSWSYKPDNARSSISIFHYAGGQPYVDNKGPFRDRLEFVGNPQKRDGSILIRNLDYNDNGTFTCDAKNPPDIVGRPSSVKLLVFDKVPVRAGVITGAIIGSVLGLVILIVAIYFLMRFLVARRVLNLSVSKIEKGKKVKGKEGSQQRQGPVLYATLDQSSKLKAAGSEKKKSGDSKKDKK</sequence>
<dbReference type="EMBL" id="JAHFZB010000043">
    <property type="protein sequence ID" value="KAK6468561.1"/>
    <property type="molecule type" value="Genomic_DNA"/>
</dbReference>
<feature type="domain" description="Ig-like" evidence="16">
    <location>
        <begin position="211"/>
        <end position="335"/>
    </location>
</feature>
<evidence type="ECO:0000256" key="3">
    <source>
        <dbReference type="ARBA" id="ARBA00020871"/>
    </source>
</evidence>
<dbReference type="PANTHER" id="PTHR13869:SF7">
    <property type="entry name" value="MYELIN PROTEIN P0"/>
    <property type="match status" value="1"/>
</dbReference>
<comment type="caution">
    <text evidence="17">The sequence shown here is derived from an EMBL/GenBank/DDBJ whole genome shotgun (WGS) entry which is preliminary data.</text>
</comment>
<keyword evidence="18" id="KW-1185">Reference proteome</keyword>
<dbReference type="Pfam" id="PF07686">
    <property type="entry name" value="V-set"/>
    <property type="match status" value="1"/>
</dbReference>
<dbReference type="PROSITE" id="PS50835">
    <property type="entry name" value="IG_LIKE"/>
    <property type="match status" value="1"/>
</dbReference>
<dbReference type="InterPro" id="IPR000920">
    <property type="entry name" value="Myelin_P0-rel"/>
</dbReference>
<dbReference type="InterPro" id="IPR013783">
    <property type="entry name" value="Ig-like_fold"/>
</dbReference>
<dbReference type="Pfam" id="PF10570">
    <property type="entry name" value="Myelin-PO_C"/>
    <property type="match status" value="1"/>
</dbReference>
<evidence type="ECO:0000313" key="18">
    <source>
        <dbReference type="Proteomes" id="UP001369086"/>
    </source>
</evidence>
<name>A0ABR0Y819_HUSHU</name>
<organism evidence="17 18">
    <name type="scientific">Huso huso</name>
    <name type="common">Beluga</name>
    <name type="synonym">Acipenser huso</name>
    <dbReference type="NCBI Taxonomy" id="61971"/>
    <lineage>
        <taxon>Eukaryota</taxon>
        <taxon>Metazoa</taxon>
        <taxon>Chordata</taxon>
        <taxon>Craniata</taxon>
        <taxon>Vertebrata</taxon>
        <taxon>Euteleostomi</taxon>
        <taxon>Actinopterygii</taxon>
        <taxon>Chondrostei</taxon>
        <taxon>Acipenseriformes</taxon>
        <taxon>Acipenseridae</taxon>
        <taxon>Huso</taxon>
    </lineage>
</organism>
<evidence type="ECO:0000256" key="13">
    <source>
        <dbReference type="ARBA" id="ARBA00032781"/>
    </source>
</evidence>
<evidence type="ECO:0000256" key="4">
    <source>
        <dbReference type="ARBA" id="ARBA00022475"/>
    </source>
</evidence>
<dbReference type="InterPro" id="IPR019566">
    <property type="entry name" value="MYP0_C"/>
</dbReference>
<reference evidence="17 18" key="1">
    <citation type="submission" date="2021-05" db="EMBL/GenBank/DDBJ databases">
        <authorList>
            <person name="Zahm M."/>
            <person name="Klopp C."/>
            <person name="Cabau C."/>
            <person name="Kuhl H."/>
            <person name="Suciu R."/>
            <person name="Ciorpac M."/>
            <person name="Holostenco D."/>
            <person name="Gessner J."/>
            <person name="Wuertz S."/>
            <person name="Hohne C."/>
            <person name="Stock M."/>
            <person name="Gislard M."/>
            <person name="Lluch J."/>
            <person name="Milhes M."/>
            <person name="Lampietro C."/>
            <person name="Lopez Roques C."/>
            <person name="Donnadieu C."/>
            <person name="Du K."/>
            <person name="Schartl M."/>
            <person name="Guiguen Y."/>
        </authorList>
    </citation>
    <scope>NUCLEOTIDE SEQUENCE [LARGE SCALE GENOMIC DNA]</scope>
    <source>
        <strain evidence="17">Hh-F2</strain>
        <tissue evidence="17">Blood</tissue>
    </source>
</reference>
<evidence type="ECO:0000313" key="17">
    <source>
        <dbReference type="EMBL" id="KAK6468561.1"/>
    </source>
</evidence>
<feature type="region of interest" description="Disordered" evidence="14">
    <location>
        <begin position="411"/>
        <end position="435"/>
    </location>
</feature>
<evidence type="ECO:0000256" key="6">
    <source>
        <dbReference type="ARBA" id="ARBA00022729"/>
    </source>
</evidence>
<dbReference type="PRINTS" id="PR00213">
    <property type="entry name" value="MYELINP0"/>
</dbReference>
<keyword evidence="7 15" id="KW-1133">Transmembrane helix</keyword>
<feature type="transmembrane region" description="Helical" evidence="15">
    <location>
        <begin position="346"/>
        <end position="370"/>
    </location>
</feature>
<comment type="similarity">
    <text evidence="2">Belongs to the myelin P0 protein family.</text>
</comment>
<comment type="subcellular location">
    <subcellularLocation>
        <location evidence="1">Cell membrane</location>
        <topology evidence="1">Single-pass type I membrane protein</topology>
    </subcellularLocation>
</comment>
<keyword evidence="4" id="KW-1003">Cell membrane</keyword>
<keyword evidence="9" id="KW-1015">Disulfide bond</keyword>
<dbReference type="Gene3D" id="2.60.40.10">
    <property type="entry name" value="Immunoglobulins"/>
    <property type="match status" value="1"/>
</dbReference>
<evidence type="ECO:0000256" key="7">
    <source>
        <dbReference type="ARBA" id="ARBA00022989"/>
    </source>
</evidence>
<protein>
    <recommendedName>
        <fullName evidence="3">Myelin protein P0</fullName>
    </recommendedName>
    <alternativeName>
        <fullName evidence="13">Myelin peripheral protein</fullName>
    </alternativeName>
    <alternativeName>
        <fullName evidence="12">Myelin protein zero</fullName>
    </alternativeName>
</protein>
<dbReference type="InterPro" id="IPR007110">
    <property type="entry name" value="Ig-like_dom"/>
</dbReference>
<dbReference type="InterPro" id="IPR013106">
    <property type="entry name" value="Ig_V-set"/>
</dbReference>
<keyword evidence="5 15" id="KW-0812">Transmembrane</keyword>
<dbReference type="SMART" id="SM00409">
    <property type="entry name" value="IG"/>
    <property type="match status" value="1"/>
</dbReference>
<evidence type="ECO:0000259" key="16">
    <source>
        <dbReference type="PROSITE" id="PS50835"/>
    </source>
</evidence>
<evidence type="ECO:0000256" key="11">
    <source>
        <dbReference type="ARBA" id="ARBA00023319"/>
    </source>
</evidence>
<proteinExistence type="inferred from homology"/>
<accession>A0ABR0Y819</accession>
<evidence type="ECO:0000256" key="1">
    <source>
        <dbReference type="ARBA" id="ARBA00004251"/>
    </source>
</evidence>
<evidence type="ECO:0000256" key="15">
    <source>
        <dbReference type="SAM" id="Phobius"/>
    </source>
</evidence>
<evidence type="ECO:0000256" key="10">
    <source>
        <dbReference type="ARBA" id="ARBA00023180"/>
    </source>
</evidence>
<dbReference type="SUPFAM" id="SSF48726">
    <property type="entry name" value="Immunoglobulin"/>
    <property type="match status" value="1"/>
</dbReference>
<dbReference type="InterPro" id="IPR036179">
    <property type="entry name" value="Ig-like_dom_sf"/>
</dbReference>
<evidence type="ECO:0000256" key="5">
    <source>
        <dbReference type="ARBA" id="ARBA00022692"/>
    </source>
</evidence>
<feature type="compositionally biased region" description="Basic and acidic residues" evidence="14">
    <location>
        <begin position="421"/>
        <end position="435"/>
    </location>
</feature>
<dbReference type="PANTHER" id="PTHR13869">
    <property type="entry name" value="MYELIN P0 RELATED"/>
    <property type="match status" value="1"/>
</dbReference>
<keyword evidence="8 15" id="KW-0472">Membrane</keyword>
<evidence type="ECO:0000256" key="2">
    <source>
        <dbReference type="ARBA" id="ARBA00007180"/>
    </source>
</evidence>
<gene>
    <name evidence="17" type="ORF">HHUSO_G33294</name>
</gene>
<keyword evidence="11" id="KW-0393">Immunoglobulin domain</keyword>
<keyword evidence="6" id="KW-0732">Signal</keyword>
<dbReference type="Proteomes" id="UP001369086">
    <property type="component" value="Unassembled WGS sequence"/>
</dbReference>
<evidence type="ECO:0000256" key="12">
    <source>
        <dbReference type="ARBA" id="ARBA00029587"/>
    </source>
</evidence>
<dbReference type="InterPro" id="IPR003599">
    <property type="entry name" value="Ig_sub"/>
</dbReference>
<evidence type="ECO:0000256" key="8">
    <source>
        <dbReference type="ARBA" id="ARBA00023136"/>
    </source>
</evidence>
<keyword evidence="10" id="KW-0325">Glycoprotein</keyword>